<evidence type="ECO:0000313" key="2">
    <source>
        <dbReference type="Proteomes" id="UP001172159"/>
    </source>
</evidence>
<dbReference type="Proteomes" id="UP001172159">
    <property type="component" value="Unassembled WGS sequence"/>
</dbReference>
<accession>A0AA40BKM4</accession>
<sequence>MENEQTVDLEWLADLLKGKYYITPLSLVIDFYRMFNNDDIRAVLYNVWVILINQNP</sequence>
<organism evidence="1 2">
    <name type="scientific">Apiosordaria backusii</name>
    <dbReference type="NCBI Taxonomy" id="314023"/>
    <lineage>
        <taxon>Eukaryota</taxon>
        <taxon>Fungi</taxon>
        <taxon>Dikarya</taxon>
        <taxon>Ascomycota</taxon>
        <taxon>Pezizomycotina</taxon>
        <taxon>Sordariomycetes</taxon>
        <taxon>Sordariomycetidae</taxon>
        <taxon>Sordariales</taxon>
        <taxon>Lasiosphaeriaceae</taxon>
        <taxon>Apiosordaria</taxon>
    </lineage>
</organism>
<comment type="caution">
    <text evidence="1">The sequence shown here is derived from an EMBL/GenBank/DDBJ whole genome shotgun (WGS) entry which is preliminary data.</text>
</comment>
<dbReference type="AlphaFoldDB" id="A0AA40BKM4"/>
<evidence type="ECO:0000313" key="1">
    <source>
        <dbReference type="EMBL" id="KAK0735989.1"/>
    </source>
</evidence>
<dbReference type="EMBL" id="JAUKTV010000006">
    <property type="protein sequence ID" value="KAK0735989.1"/>
    <property type="molecule type" value="Genomic_DNA"/>
</dbReference>
<gene>
    <name evidence="1" type="ORF">B0T21DRAFT_366070</name>
</gene>
<reference evidence="1" key="1">
    <citation type="submission" date="2023-06" db="EMBL/GenBank/DDBJ databases">
        <title>Genome-scale phylogeny and comparative genomics of the fungal order Sordariales.</title>
        <authorList>
            <consortium name="Lawrence Berkeley National Laboratory"/>
            <person name="Hensen N."/>
            <person name="Bonometti L."/>
            <person name="Westerberg I."/>
            <person name="Brannstrom I.O."/>
            <person name="Guillou S."/>
            <person name="Cros-Aarteil S."/>
            <person name="Calhoun S."/>
            <person name="Haridas S."/>
            <person name="Kuo A."/>
            <person name="Mondo S."/>
            <person name="Pangilinan J."/>
            <person name="Riley R."/>
            <person name="Labutti K."/>
            <person name="Andreopoulos B."/>
            <person name="Lipzen A."/>
            <person name="Chen C."/>
            <person name="Yanf M."/>
            <person name="Daum C."/>
            <person name="Ng V."/>
            <person name="Clum A."/>
            <person name="Steindorff A."/>
            <person name="Ohm R."/>
            <person name="Martin F."/>
            <person name="Silar P."/>
            <person name="Natvig D."/>
            <person name="Lalanne C."/>
            <person name="Gautier V."/>
            <person name="Ament-Velasquez S.L."/>
            <person name="Kruys A."/>
            <person name="Hutchinson M.I."/>
            <person name="Powell A.J."/>
            <person name="Barry K."/>
            <person name="Miller A.N."/>
            <person name="Grigoriev I.V."/>
            <person name="Debuchy R."/>
            <person name="Gladieux P."/>
            <person name="Thoren M.H."/>
            <person name="Johannesson H."/>
        </authorList>
    </citation>
    <scope>NUCLEOTIDE SEQUENCE</scope>
    <source>
        <strain evidence="1">CBS 540.89</strain>
    </source>
</reference>
<protein>
    <submittedName>
        <fullName evidence="1">Uncharacterized protein</fullName>
    </submittedName>
</protein>
<keyword evidence="2" id="KW-1185">Reference proteome</keyword>
<name>A0AA40BKM4_9PEZI</name>
<proteinExistence type="predicted"/>